<dbReference type="CDD" id="cd16432">
    <property type="entry name" value="CheB_Rec"/>
    <property type="match status" value="1"/>
</dbReference>
<keyword evidence="1 5" id="KW-0963">Cytoplasm</keyword>
<dbReference type="InterPro" id="IPR001789">
    <property type="entry name" value="Sig_transdc_resp-reg_receiver"/>
</dbReference>
<evidence type="ECO:0000256" key="5">
    <source>
        <dbReference type="HAMAP-Rule" id="MF_00099"/>
    </source>
</evidence>
<dbReference type="Pfam" id="PF01339">
    <property type="entry name" value="CheB_methylest"/>
    <property type="match status" value="1"/>
</dbReference>
<dbReference type="EC" id="3.5.1.44" evidence="5"/>
<evidence type="ECO:0000256" key="4">
    <source>
        <dbReference type="ARBA" id="ARBA00048267"/>
    </source>
</evidence>
<dbReference type="InterPro" id="IPR008248">
    <property type="entry name" value="CheB-like"/>
</dbReference>
<dbReference type="PANTHER" id="PTHR42872">
    <property type="entry name" value="PROTEIN-GLUTAMATE METHYLESTERASE/PROTEIN-GLUTAMINE GLUTAMINASE"/>
    <property type="match status" value="1"/>
</dbReference>
<evidence type="ECO:0000256" key="7">
    <source>
        <dbReference type="PROSITE-ProRule" id="PRU00169"/>
    </source>
</evidence>
<evidence type="ECO:0000256" key="3">
    <source>
        <dbReference type="ARBA" id="ARBA00022801"/>
    </source>
</evidence>
<feature type="active site" evidence="5 6">
    <location>
        <position position="290"/>
    </location>
</feature>
<dbReference type="HAMAP" id="MF_00099">
    <property type="entry name" value="CheB_chemtxs"/>
    <property type="match status" value="1"/>
</dbReference>
<comment type="similarity">
    <text evidence="5">Belongs to the CheB family.</text>
</comment>
<protein>
    <recommendedName>
        <fullName evidence="5">Protein-glutamate methylesterase/protein-glutamine glutaminase</fullName>
        <ecNumber evidence="5">3.1.1.61</ecNumber>
        <ecNumber evidence="5">3.5.1.44</ecNumber>
    </recommendedName>
</protein>
<comment type="PTM">
    <text evidence="5">Phosphorylated by CheA. Phosphorylation of the N-terminal regulatory domain activates the methylesterase activity.</text>
</comment>
<keyword evidence="3 5" id="KW-0378">Hydrolase</keyword>
<dbReference type="SMART" id="SM00448">
    <property type="entry name" value="REC"/>
    <property type="match status" value="1"/>
</dbReference>
<organism evidence="10 11">
    <name type="scientific">Thalassolituus maritimus</name>
    <dbReference type="NCBI Taxonomy" id="484498"/>
    <lineage>
        <taxon>Bacteria</taxon>
        <taxon>Pseudomonadati</taxon>
        <taxon>Pseudomonadota</taxon>
        <taxon>Gammaproteobacteria</taxon>
        <taxon>Oceanospirillales</taxon>
        <taxon>Oceanospirillaceae</taxon>
        <taxon>Thalassolituus</taxon>
    </lineage>
</organism>
<comment type="function">
    <text evidence="5">Involved in chemotaxis. Part of a chemotaxis signal transduction system that modulates chemotaxis in response to various stimuli. Catalyzes the demethylation of specific methylglutamate residues introduced into the chemoreceptors (methyl-accepting chemotaxis proteins or MCP) by CheR. Also mediates the irreversible deamidation of specific glutamine residues to glutamic acid.</text>
</comment>
<comment type="catalytic activity">
    <reaction evidence="4 5">
        <text>[protein]-L-glutamate 5-O-methyl ester + H2O = L-glutamyl-[protein] + methanol + H(+)</text>
        <dbReference type="Rhea" id="RHEA:23236"/>
        <dbReference type="Rhea" id="RHEA-COMP:10208"/>
        <dbReference type="Rhea" id="RHEA-COMP:10311"/>
        <dbReference type="ChEBI" id="CHEBI:15377"/>
        <dbReference type="ChEBI" id="CHEBI:15378"/>
        <dbReference type="ChEBI" id="CHEBI:17790"/>
        <dbReference type="ChEBI" id="CHEBI:29973"/>
        <dbReference type="ChEBI" id="CHEBI:82795"/>
        <dbReference type="EC" id="3.1.1.61"/>
    </reaction>
</comment>
<comment type="caution">
    <text evidence="10">The sequence shown here is derived from an EMBL/GenBank/DDBJ whole genome shotgun (WGS) entry which is preliminary data.</text>
</comment>
<dbReference type="SUPFAM" id="SSF52738">
    <property type="entry name" value="Methylesterase CheB, C-terminal domain"/>
    <property type="match status" value="1"/>
</dbReference>
<name>A0ABQ0A2B8_9GAMM</name>
<dbReference type="Gene3D" id="3.40.50.2300">
    <property type="match status" value="1"/>
</dbReference>
<keyword evidence="2 5" id="KW-0145">Chemotaxis</keyword>
<evidence type="ECO:0000313" key="11">
    <source>
        <dbReference type="Proteomes" id="UP001481413"/>
    </source>
</evidence>
<feature type="active site" evidence="5 6">
    <location>
        <position position="193"/>
    </location>
</feature>
<keyword evidence="5 7" id="KW-0597">Phosphoprotein</keyword>
<keyword evidence="11" id="KW-1185">Reference proteome</keyword>
<evidence type="ECO:0000259" key="8">
    <source>
        <dbReference type="PROSITE" id="PS50110"/>
    </source>
</evidence>
<dbReference type="EC" id="3.1.1.61" evidence="5"/>
<dbReference type="NCBIfam" id="NF001965">
    <property type="entry name" value="PRK00742.1"/>
    <property type="match status" value="1"/>
</dbReference>
<comment type="subcellular location">
    <subcellularLocation>
        <location evidence="5">Cytoplasm</location>
    </subcellularLocation>
</comment>
<evidence type="ECO:0000256" key="2">
    <source>
        <dbReference type="ARBA" id="ARBA00022500"/>
    </source>
</evidence>
<evidence type="ECO:0000259" key="9">
    <source>
        <dbReference type="PROSITE" id="PS50122"/>
    </source>
</evidence>
<dbReference type="PIRSF" id="PIRSF000876">
    <property type="entry name" value="RR_chemtxs_CheB"/>
    <property type="match status" value="1"/>
</dbReference>
<gene>
    <name evidence="5" type="primary">cheB</name>
    <name evidence="10" type="ORF">NBRC116585_26580</name>
</gene>
<dbReference type="EMBL" id="BAABWH010000008">
    <property type="protein sequence ID" value="GAA6146540.1"/>
    <property type="molecule type" value="Genomic_DNA"/>
</dbReference>
<sequence>MSKIRTLIIDDSALIRKMLREVFDRTDDIEVVGVASDPLIARDKIKQLNPDVITLDVEMPRMDGLQFLSNLMRLRPMPVVMVSTLTEKGAPETLEALEMGAVDYICKPKAQSPEDFTEFAHALCDKVRVASKARVAAVETQRSRKSSRVVTREANENYRRIIAVGSSTGGTEAIAEILSTLPVNCPPIVISQHIPEVFSASLAKRLDGRYPMEVMEARDDLEVKTGRVIIAQGGRHLRFRRKGDQLFTIIDDGPKQNLHKPSVEAMFDSLLQVAGGKRLVAVMLTGMGADGAIAMKRLHDAGALTMAQNEATSVVWGMPKSAYELGAVDELVPLPAIAAEIIKKARLP</sequence>
<evidence type="ECO:0000313" key="10">
    <source>
        <dbReference type="EMBL" id="GAA6146540.1"/>
    </source>
</evidence>
<evidence type="ECO:0000256" key="1">
    <source>
        <dbReference type="ARBA" id="ARBA00022490"/>
    </source>
</evidence>
<dbReference type="SUPFAM" id="SSF52172">
    <property type="entry name" value="CheY-like"/>
    <property type="match status" value="1"/>
</dbReference>
<dbReference type="PROSITE" id="PS50122">
    <property type="entry name" value="CHEB"/>
    <property type="match status" value="1"/>
</dbReference>
<evidence type="ECO:0000256" key="6">
    <source>
        <dbReference type="PROSITE-ProRule" id="PRU00050"/>
    </source>
</evidence>
<dbReference type="InterPro" id="IPR000673">
    <property type="entry name" value="Sig_transdc_resp-reg_Me-estase"/>
</dbReference>
<dbReference type="Pfam" id="PF00072">
    <property type="entry name" value="Response_reg"/>
    <property type="match status" value="1"/>
</dbReference>
<feature type="domain" description="Response regulatory" evidence="8">
    <location>
        <begin position="5"/>
        <end position="122"/>
    </location>
</feature>
<feature type="domain" description="CheB-type methylesterase" evidence="9">
    <location>
        <begin position="159"/>
        <end position="348"/>
    </location>
</feature>
<feature type="active site" evidence="5 6">
    <location>
        <position position="167"/>
    </location>
</feature>
<dbReference type="RefSeq" id="WP_353295761.1">
    <property type="nucleotide sequence ID" value="NZ_BAABWH010000008.1"/>
</dbReference>
<accession>A0ABQ0A2B8</accession>
<dbReference type="Proteomes" id="UP001481413">
    <property type="component" value="Unassembled WGS sequence"/>
</dbReference>
<comment type="catalytic activity">
    <reaction evidence="5">
        <text>L-glutaminyl-[protein] + H2O = L-glutamyl-[protein] + NH4(+)</text>
        <dbReference type="Rhea" id="RHEA:16441"/>
        <dbReference type="Rhea" id="RHEA-COMP:10207"/>
        <dbReference type="Rhea" id="RHEA-COMP:10208"/>
        <dbReference type="ChEBI" id="CHEBI:15377"/>
        <dbReference type="ChEBI" id="CHEBI:28938"/>
        <dbReference type="ChEBI" id="CHEBI:29973"/>
        <dbReference type="ChEBI" id="CHEBI:30011"/>
        <dbReference type="EC" id="3.5.1.44"/>
    </reaction>
</comment>
<comment type="domain">
    <text evidence="5">Contains a C-terminal catalytic domain, and an N-terminal region which modulates catalytic activity.</text>
</comment>
<dbReference type="InterPro" id="IPR035909">
    <property type="entry name" value="CheB_C"/>
</dbReference>
<dbReference type="Gene3D" id="3.40.50.180">
    <property type="entry name" value="Methylesterase CheB, C-terminal domain"/>
    <property type="match status" value="1"/>
</dbReference>
<dbReference type="PANTHER" id="PTHR42872:SF6">
    <property type="entry name" value="PROTEIN-GLUTAMATE METHYLESTERASE_PROTEIN-GLUTAMINE GLUTAMINASE"/>
    <property type="match status" value="1"/>
</dbReference>
<reference evidence="10 11" key="1">
    <citation type="submission" date="2024-04" db="EMBL/GenBank/DDBJ databases">
        <title>Draft genome sequence of Thalassolituus maritimus NBRC 116585.</title>
        <authorList>
            <person name="Miyakawa T."/>
            <person name="Kusuya Y."/>
            <person name="Miura T."/>
        </authorList>
    </citation>
    <scope>NUCLEOTIDE SEQUENCE [LARGE SCALE GENOMIC DNA]</scope>
    <source>
        <strain evidence="10 11">5NW40-0001</strain>
    </source>
</reference>
<dbReference type="NCBIfam" id="NF009206">
    <property type="entry name" value="PRK12555.1"/>
    <property type="match status" value="1"/>
</dbReference>
<feature type="modified residue" description="4-aspartylphosphate" evidence="5 7">
    <location>
        <position position="56"/>
    </location>
</feature>
<proteinExistence type="inferred from homology"/>
<dbReference type="CDD" id="cd17541">
    <property type="entry name" value="REC_CheB-like"/>
    <property type="match status" value="1"/>
</dbReference>
<dbReference type="PROSITE" id="PS50110">
    <property type="entry name" value="RESPONSE_REGULATORY"/>
    <property type="match status" value="1"/>
</dbReference>
<dbReference type="InterPro" id="IPR011006">
    <property type="entry name" value="CheY-like_superfamily"/>
</dbReference>